<feature type="non-terminal residue" evidence="15">
    <location>
        <position position="1"/>
    </location>
</feature>
<dbReference type="EC" id="2.3.2.27" evidence="4"/>
<feature type="transmembrane region" description="Helical" evidence="13">
    <location>
        <begin position="94"/>
        <end position="112"/>
    </location>
</feature>
<dbReference type="GO" id="GO:0005789">
    <property type="term" value="C:endoplasmic reticulum membrane"/>
    <property type="evidence" value="ECO:0007669"/>
    <property type="project" value="TreeGrafter"/>
</dbReference>
<evidence type="ECO:0000256" key="11">
    <source>
        <dbReference type="ARBA" id="ARBA00022989"/>
    </source>
</evidence>
<evidence type="ECO:0000256" key="9">
    <source>
        <dbReference type="ARBA" id="ARBA00022786"/>
    </source>
</evidence>
<dbReference type="InterPro" id="IPR011016">
    <property type="entry name" value="Znf_RING-CH"/>
</dbReference>
<protein>
    <recommendedName>
        <fullName evidence="4">RING-type E3 ubiquitin transferase</fullName>
        <ecNumber evidence="4">2.3.2.27</ecNumber>
    </recommendedName>
</protein>
<name>A0A8H7PIX9_MORIS</name>
<dbReference type="GO" id="GO:0036503">
    <property type="term" value="P:ERAD pathway"/>
    <property type="evidence" value="ECO:0007669"/>
    <property type="project" value="TreeGrafter"/>
</dbReference>
<evidence type="ECO:0000256" key="8">
    <source>
        <dbReference type="ARBA" id="ARBA00022771"/>
    </source>
</evidence>
<dbReference type="PANTHER" id="PTHR13145">
    <property type="entry name" value="SSM4 PROTEIN"/>
    <property type="match status" value="1"/>
</dbReference>
<dbReference type="Proteomes" id="UP000654370">
    <property type="component" value="Unassembled WGS sequence"/>
</dbReference>
<keyword evidence="10" id="KW-0862">Zinc</keyword>
<dbReference type="PANTHER" id="PTHR13145:SF0">
    <property type="entry name" value="E3 UBIQUITIN-PROTEIN LIGASE MARCHF6"/>
    <property type="match status" value="1"/>
</dbReference>
<evidence type="ECO:0000313" key="16">
    <source>
        <dbReference type="Proteomes" id="UP000654370"/>
    </source>
</evidence>
<evidence type="ECO:0000313" key="15">
    <source>
        <dbReference type="EMBL" id="KAG2174813.1"/>
    </source>
</evidence>
<evidence type="ECO:0000256" key="2">
    <source>
        <dbReference type="ARBA" id="ARBA00004141"/>
    </source>
</evidence>
<comment type="subcellular location">
    <subcellularLocation>
        <location evidence="2">Membrane</location>
        <topology evidence="2">Multi-pass membrane protein</topology>
    </subcellularLocation>
</comment>
<dbReference type="OrthoDB" id="264354at2759"/>
<evidence type="ECO:0000256" key="12">
    <source>
        <dbReference type="ARBA" id="ARBA00023136"/>
    </source>
</evidence>
<evidence type="ECO:0000256" key="13">
    <source>
        <dbReference type="SAM" id="Phobius"/>
    </source>
</evidence>
<sequence>MLEICRVCRSEATEDQPLFYPCKCSGSIRYVHQECPLYTILTNFHNRYCELCHHPFTFTPIYREDMPERIPIRLFVTQFILRTLYVLLTIMRTIFVAIIWLVVVPYTALWIWRFYFWSGENIVINHRANMPTAENSTMQNPA</sequence>
<proteinExistence type="predicted"/>
<keyword evidence="16" id="KW-1185">Reference proteome</keyword>
<dbReference type="AlphaFoldDB" id="A0A8H7PIX9"/>
<dbReference type="Gene3D" id="3.30.40.10">
    <property type="entry name" value="Zinc/RING finger domain, C3HC4 (zinc finger)"/>
    <property type="match status" value="1"/>
</dbReference>
<dbReference type="PROSITE" id="PS51292">
    <property type="entry name" value="ZF_RING_CH"/>
    <property type="match status" value="1"/>
</dbReference>
<dbReference type="SUPFAM" id="SSF57850">
    <property type="entry name" value="RING/U-box"/>
    <property type="match status" value="1"/>
</dbReference>
<keyword evidence="12 13" id="KW-0472">Membrane</keyword>
<feature type="domain" description="RING-CH-type" evidence="14">
    <location>
        <begin position="1"/>
        <end position="59"/>
    </location>
</feature>
<evidence type="ECO:0000259" key="14">
    <source>
        <dbReference type="PROSITE" id="PS51292"/>
    </source>
</evidence>
<evidence type="ECO:0000256" key="10">
    <source>
        <dbReference type="ARBA" id="ARBA00022833"/>
    </source>
</evidence>
<dbReference type="EMBL" id="JAEPQZ010000012">
    <property type="protein sequence ID" value="KAG2174813.1"/>
    <property type="molecule type" value="Genomic_DNA"/>
</dbReference>
<evidence type="ECO:0000256" key="7">
    <source>
        <dbReference type="ARBA" id="ARBA00022723"/>
    </source>
</evidence>
<evidence type="ECO:0000256" key="3">
    <source>
        <dbReference type="ARBA" id="ARBA00004906"/>
    </source>
</evidence>
<comment type="catalytic activity">
    <reaction evidence="1">
        <text>S-ubiquitinyl-[E2 ubiquitin-conjugating enzyme]-L-cysteine + [acceptor protein]-L-lysine = [E2 ubiquitin-conjugating enzyme]-L-cysteine + N(6)-ubiquitinyl-[acceptor protein]-L-lysine.</text>
        <dbReference type="EC" id="2.3.2.27"/>
    </reaction>
</comment>
<gene>
    <name evidence="15" type="ORF">INT43_005875</name>
</gene>
<reference evidence="15" key="1">
    <citation type="submission" date="2020-12" db="EMBL/GenBank/DDBJ databases">
        <title>Metabolic potential, ecology and presence of endohyphal bacteria is reflected in genomic diversity of Mucoromycotina.</title>
        <authorList>
            <person name="Muszewska A."/>
            <person name="Okrasinska A."/>
            <person name="Steczkiewicz K."/>
            <person name="Drgas O."/>
            <person name="Orlowska M."/>
            <person name="Perlinska-Lenart U."/>
            <person name="Aleksandrzak-Piekarczyk T."/>
            <person name="Szatraj K."/>
            <person name="Zielenkiewicz U."/>
            <person name="Pilsyk S."/>
            <person name="Malc E."/>
            <person name="Mieczkowski P."/>
            <person name="Kruszewska J.S."/>
            <person name="Biernat P."/>
            <person name="Pawlowska J."/>
        </authorList>
    </citation>
    <scope>NUCLEOTIDE SEQUENCE</scope>
    <source>
        <strain evidence="15">WA0000067209</strain>
    </source>
</reference>
<accession>A0A8H7PIX9</accession>
<dbReference type="Pfam" id="PF12906">
    <property type="entry name" value="RINGv"/>
    <property type="match status" value="1"/>
</dbReference>
<dbReference type="GO" id="GO:0008270">
    <property type="term" value="F:zinc ion binding"/>
    <property type="evidence" value="ECO:0007669"/>
    <property type="project" value="UniProtKB-KW"/>
</dbReference>
<keyword evidence="7" id="KW-0479">Metal-binding</keyword>
<evidence type="ECO:0000256" key="1">
    <source>
        <dbReference type="ARBA" id="ARBA00000900"/>
    </source>
</evidence>
<evidence type="ECO:0000256" key="6">
    <source>
        <dbReference type="ARBA" id="ARBA00022692"/>
    </source>
</evidence>
<comment type="pathway">
    <text evidence="3">Protein modification; protein ubiquitination.</text>
</comment>
<organism evidence="15 16">
    <name type="scientific">Mortierella isabellina</name>
    <name type="common">Filamentous fungus</name>
    <name type="synonym">Umbelopsis isabellina</name>
    <dbReference type="NCBI Taxonomy" id="91625"/>
    <lineage>
        <taxon>Eukaryota</taxon>
        <taxon>Fungi</taxon>
        <taxon>Fungi incertae sedis</taxon>
        <taxon>Mucoromycota</taxon>
        <taxon>Mucoromycotina</taxon>
        <taxon>Umbelopsidomycetes</taxon>
        <taxon>Umbelopsidales</taxon>
        <taxon>Umbelopsidaceae</taxon>
        <taxon>Umbelopsis</taxon>
    </lineage>
</organism>
<evidence type="ECO:0000256" key="4">
    <source>
        <dbReference type="ARBA" id="ARBA00012483"/>
    </source>
</evidence>
<keyword evidence="5" id="KW-0808">Transferase</keyword>
<keyword evidence="6 13" id="KW-0812">Transmembrane</keyword>
<keyword evidence="11 13" id="KW-1133">Transmembrane helix</keyword>
<keyword evidence="9" id="KW-0833">Ubl conjugation pathway</keyword>
<keyword evidence="8" id="KW-0863">Zinc-finger</keyword>
<dbReference type="GO" id="GO:0061630">
    <property type="term" value="F:ubiquitin protein ligase activity"/>
    <property type="evidence" value="ECO:0007669"/>
    <property type="project" value="UniProtKB-EC"/>
</dbReference>
<dbReference type="CDD" id="cd16702">
    <property type="entry name" value="RING_CH-C4HC3_MARCH6"/>
    <property type="match status" value="1"/>
</dbReference>
<evidence type="ECO:0000256" key="5">
    <source>
        <dbReference type="ARBA" id="ARBA00022679"/>
    </source>
</evidence>
<dbReference type="InterPro" id="IPR013083">
    <property type="entry name" value="Znf_RING/FYVE/PHD"/>
</dbReference>
<dbReference type="SMART" id="SM00744">
    <property type="entry name" value="RINGv"/>
    <property type="match status" value="1"/>
</dbReference>
<comment type="caution">
    <text evidence="15">The sequence shown here is derived from an EMBL/GenBank/DDBJ whole genome shotgun (WGS) entry which is preliminary data.</text>
</comment>